<evidence type="ECO:0000313" key="3">
    <source>
        <dbReference type="EMBL" id="OQV25999.1"/>
    </source>
</evidence>
<feature type="signal peptide" evidence="2">
    <location>
        <begin position="1"/>
        <end position="20"/>
    </location>
</feature>
<organism evidence="3 4">
    <name type="scientific">Hypsibius exemplaris</name>
    <name type="common">Freshwater tardigrade</name>
    <dbReference type="NCBI Taxonomy" id="2072580"/>
    <lineage>
        <taxon>Eukaryota</taxon>
        <taxon>Metazoa</taxon>
        <taxon>Ecdysozoa</taxon>
        <taxon>Tardigrada</taxon>
        <taxon>Eutardigrada</taxon>
        <taxon>Parachela</taxon>
        <taxon>Hypsibioidea</taxon>
        <taxon>Hypsibiidae</taxon>
        <taxon>Hypsibius</taxon>
    </lineage>
</organism>
<accession>A0A1W0XEU4</accession>
<keyword evidence="4" id="KW-1185">Reference proteome</keyword>
<feature type="region of interest" description="Disordered" evidence="1">
    <location>
        <begin position="349"/>
        <end position="368"/>
    </location>
</feature>
<proteinExistence type="predicted"/>
<feature type="compositionally biased region" description="Low complexity" evidence="1">
    <location>
        <begin position="265"/>
        <end position="280"/>
    </location>
</feature>
<evidence type="ECO:0000313" key="4">
    <source>
        <dbReference type="Proteomes" id="UP000192578"/>
    </source>
</evidence>
<evidence type="ECO:0000256" key="1">
    <source>
        <dbReference type="SAM" id="MobiDB-lite"/>
    </source>
</evidence>
<comment type="caution">
    <text evidence="3">The sequence shown here is derived from an EMBL/GenBank/DDBJ whole genome shotgun (WGS) entry which is preliminary data.</text>
</comment>
<dbReference type="AlphaFoldDB" id="A0A1W0XEU4"/>
<sequence>MASLSAPFLCLSILAVASTGANFPAFSNNFGNFGSSMQPLSFPGFQMQAMRQSQNQQSQGQSQGQSAATGDGSADEGNLNSAQTSNTNTSDSGTIATGGSLGQCDGINCKINGASQVGTQGAFQGQRQSLGQGKFGAQSQGGSPQFPAFGLFGANQNSALQNQFQSQFQTGGASIGSGNVDKGTVQSVQNTNAITNKEGSQVLSTSLGQGAGTNAGLSGAVQATGQGQTAKQTVGLSSSDQNQQLTGLAADNVVGSLTQAGQTAAKQKQKQSQTQGSGAAVGSSNAVEGTVTNALSSNVNTNAQGTSVNSNAANTATGKGIKVNGSVSASGSGQSQSTNQLALNLLQGGGLSARPRSQQPVPVGGATY</sequence>
<name>A0A1W0XEU4_HYPEX</name>
<feature type="region of interest" description="Disordered" evidence="1">
    <location>
        <begin position="265"/>
        <end position="284"/>
    </location>
</feature>
<feature type="compositionally biased region" description="Polar residues" evidence="1">
    <location>
        <begin position="78"/>
        <end position="94"/>
    </location>
</feature>
<dbReference type="OrthoDB" id="10649314at2759"/>
<dbReference type="EMBL" id="MTYJ01000001">
    <property type="protein sequence ID" value="OQV25999.1"/>
    <property type="molecule type" value="Genomic_DNA"/>
</dbReference>
<keyword evidence="2" id="KW-0732">Signal</keyword>
<evidence type="ECO:0000256" key="2">
    <source>
        <dbReference type="SAM" id="SignalP"/>
    </source>
</evidence>
<dbReference type="Proteomes" id="UP000192578">
    <property type="component" value="Unassembled WGS sequence"/>
</dbReference>
<reference evidence="4" key="1">
    <citation type="submission" date="2017-01" db="EMBL/GenBank/DDBJ databases">
        <title>Comparative genomics of anhydrobiosis in the tardigrade Hypsibius dujardini.</title>
        <authorList>
            <person name="Yoshida Y."/>
            <person name="Koutsovoulos G."/>
            <person name="Laetsch D."/>
            <person name="Stevens L."/>
            <person name="Kumar S."/>
            <person name="Horikawa D."/>
            <person name="Ishino K."/>
            <person name="Komine S."/>
            <person name="Tomita M."/>
            <person name="Blaxter M."/>
            <person name="Arakawa K."/>
        </authorList>
    </citation>
    <scope>NUCLEOTIDE SEQUENCE [LARGE SCALE GENOMIC DNA]</scope>
    <source>
        <strain evidence="4">Z151</strain>
    </source>
</reference>
<protein>
    <submittedName>
        <fullName evidence="3">Uncharacterized protein</fullName>
    </submittedName>
</protein>
<feature type="region of interest" description="Disordered" evidence="1">
    <location>
        <begin position="48"/>
        <end position="94"/>
    </location>
</feature>
<feature type="chain" id="PRO_5011963807" evidence="2">
    <location>
        <begin position="21"/>
        <end position="368"/>
    </location>
</feature>
<gene>
    <name evidence="3" type="ORF">BV898_00133</name>
</gene>
<feature type="compositionally biased region" description="Low complexity" evidence="1">
    <location>
        <begin position="48"/>
        <end position="72"/>
    </location>
</feature>